<dbReference type="EMBL" id="FOBC01000011">
    <property type="protein sequence ID" value="SEL49261.1"/>
    <property type="molecule type" value="Genomic_DNA"/>
</dbReference>
<dbReference type="Proteomes" id="UP000198807">
    <property type="component" value="Unassembled WGS sequence"/>
</dbReference>
<dbReference type="OrthoDB" id="9784823at2"/>
<evidence type="ECO:0000256" key="1">
    <source>
        <dbReference type="SAM" id="MobiDB-lite"/>
    </source>
</evidence>
<gene>
    <name evidence="2" type="ORF">SAMN04488129_1114</name>
</gene>
<dbReference type="AlphaFoldDB" id="A0A1H7QMB0"/>
<name>A0A1H7QMB0_9GAMM</name>
<feature type="region of interest" description="Disordered" evidence="1">
    <location>
        <begin position="1"/>
        <end position="22"/>
    </location>
</feature>
<keyword evidence="3" id="KW-1185">Reference proteome</keyword>
<accession>A0A1H7QMB0</accession>
<feature type="compositionally biased region" description="Basic and acidic residues" evidence="1">
    <location>
        <begin position="10"/>
        <end position="22"/>
    </location>
</feature>
<dbReference type="RefSeq" id="WP_089713253.1">
    <property type="nucleotide sequence ID" value="NZ_FOBC01000011.1"/>
</dbReference>
<sequence length="86" mass="10070">MLGRPGERHKRQETWSEANPEGRWRRYSREEIVKRDKTSLDIFWLRDQSQGDLENLPEPDDIAADIIENLESGLESFRSVLSTLQA</sequence>
<organism evidence="2 3">
    <name type="scientific">Halomonas daqiaonensis</name>
    <dbReference type="NCBI Taxonomy" id="650850"/>
    <lineage>
        <taxon>Bacteria</taxon>
        <taxon>Pseudomonadati</taxon>
        <taxon>Pseudomonadota</taxon>
        <taxon>Gammaproteobacteria</taxon>
        <taxon>Oceanospirillales</taxon>
        <taxon>Halomonadaceae</taxon>
        <taxon>Halomonas</taxon>
    </lineage>
</organism>
<evidence type="ECO:0000313" key="3">
    <source>
        <dbReference type="Proteomes" id="UP000198807"/>
    </source>
</evidence>
<protein>
    <submittedName>
        <fullName evidence="2">Type I restriction enzyme M protein</fullName>
    </submittedName>
</protein>
<evidence type="ECO:0000313" key="2">
    <source>
        <dbReference type="EMBL" id="SEL49261.1"/>
    </source>
</evidence>
<proteinExistence type="predicted"/>
<reference evidence="3" key="1">
    <citation type="submission" date="2016-10" db="EMBL/GenBank/DDBJ databases">
        <authorList>
            <person name="Varghese N."/>
            <person name="Submissions S."/>
        </authorList>
    </citation>
    <scope>NUCLEOTIDE SEQUENCE [LARGE SCALE GENOMIC DNA]</scope>
    <source>
        <strain evidence="3">CGMCC 1.9150</strain>
    </source>
</reference>
<dbReference type="STRING" id="650850.SAMN04488129_1114"/>